<dbReference type="InterPro" id="IPR018957">
    <property type="entry name" value="Znf_C3HC4_RING-type"/>
</dbReference>
<dbReference type="Gene3D" id="3.30.40.10">
    <property type="entry name" value="Zinc/RING finger domain, C3HC4 (zinc finger)"/>
    <property type="match status" value="1"/>
</dbReference>
<dbReference type="Proteomes" id="UP000887566">
    <property type="component" value="Unplaced"/>
</dbReference>
<dbReference type="SUPFAM" id="SSF57850">
    <property type="entry name" value="RING/U-box"/>
    <property type="match status" value="1"/>
</dbReference>
<dbReference type="InterPro" id="IPR013083">
    <property type="entry name" value="Znf_RING/FYVE/PHD"/>
</dbReference>
<evidence type="ECO:0000256" key="4">
    <source>
        <dbReference type="PROSITE-ProRule" id="PRU00175"/>
    </source>
</evidence>
<keyword evidence="1" id="KW-0479">Metal-binding</keyword>
<evidence type="ECO:0000256" key="5">
    <source>
        <dbReference type="SAM" id="MobiDB-lite"/>
    </source>
</evidence>
<evidence type="ECO:0000313" key="8">
    <source>
        <dbReference type="WBParaSite" id="PSAMB.scaffold8859size5689.g31850.t1"/>
    </source>
</evidence>
<keyword evidence="2 4" id="KW-0863">Zinc-finger</keyword>
<feature type="region of interest" description="Disordered" evidence="5">
    <location>
        <begin position="132"/>
        <end position="158"/>
    </location>
</feature>
<protein>
    <submittedName>
        <fullName evidence="8">RING-type domain-containing protein</fullName>
    </submittedName>
</protein>
<reference evidence="8" key="1">
    <citation type="submission" date="2022-11" db="UniProtKB">
        <authorList>
            <consortium name="WormBaseParasite"/>
        </authorList>
    </citation>
    <scope>IDENTIFICATION</scope>
</reference>
<feature type="compositionally biased region" description="Low complexity" evidence="5">
    <location>
        <begin position="85"/>
        <end position="104"/>
    </location>
</feature>
<feature type="region of interest" description="Disordered" evidence="5">
    <location>
        <begin position="80"/>
        <end position="104"/>
    </location>
</feature>
<accession>A0A914XIH2</accession>
<keyword evidence="3" id="KW-0862">Zinc</keyword>
<evidence type="ECO:0000256" key="3">
    <source>
        <dbReference type="ARBA" id="ARBA00022833"/>
    </source>
</evidence>
<name>A0A914XIH2_9BILA</name>
<organism evidence="7 8">
    <name type="scientific">Plectus sambesii</name>
    <dbReference type="NCBI Taxonomy" id="2011161"/>
    <lineage>
        <taxon>Eukaryota</taxon>
        <taxon>Metazoa</taxon>
        <taxon>Ecdysozoa</taxon>
        <taxon>Nematoda</taxon>
        <taxon>Chromadorea</taxon>
        <taxon>Plectida</taxon>
        <taxon>Plectina</taxon>
        <taxon>Plectoidea</taxon>
        <taxon>Plectidae</taxon>
        <taxon>Plectus</taxon>
    </lineage>
</organism>
<dbReference type="Pfam" id="PF00097">
    <property type="entry name" value="zf-C3HC4"/>
    <property type="match status" value="1"/>
</dbReference>
<dbReference type="InterPro" id="IPR001841">
    <property type="entry name" value="Znf_RING"/>
</dbReference>
<evidence type="ECO:0000259" key="6">
    <source>
        <dbReference type="PROSITE" id="PS50089"/>
    </source>
</evidence>
<proteinExistence type="predicted"/>
<dbReference type="AlphaFoldDB" id="A0A914XIH2"/>
<dbReference type="GO" id="GO:0008270">
    <property type="term" value="F:zinc ion binding"/>
    <property type="evidence" value="ECO:0007669"/>
    <property type="project" value="UniProtKB-KW"/>
</dbReference>
<feature type="domain" description="RING-type" evidence="6">
    <location>
        <begin position="26"/>
        <end position="63"/>
    </location>
</feature>
<dbReference type="PROSITE" id="PS50089">
    <property type="entry name" value="ZF_RING_2"/>
    <property type="match status" value="1"/>
</dbReference>
<dbReference type="WBParaSite" id="PSAMB.scaffold8859size5689.g31850.t1">
    <property type="protein sequence ID" value="PSAMB.scaffold8859size5689.g31850.t1"/>
    <property type="gene ID" value="PSAMB.scaffold8859size5689.g31850"/>
</dbReference>
<evidence type="ECO:0000256" key="2">
    <source>
        <dbReference type="ARBA" id="ARBA00022771"/>
    </source>
</evidence>
<keyword evidence="7" id="KW-1185">Reference proteome</keyword>
<evidence type="ECO:0000256" key="1">
    <source>
        <dbReference type="ARBA" id="ARBA00022723"/>
    </source>
</evidence>
<sequence>MNPGGYRPPQPSGGQLAVESSGWARCDVCNSELPAQFTQLYCLHRFCPSCTGITQEKKACPLCVNRLLPNNLEALHLGAGGGHRAPQLSQAAPPTSSSASSPPFFADLNAPVSDPLTVDTSFLIWDPPKIPPHQLSSSNRSQQQQRHSAVEANRFTSV</sequence>
<evidence type="ECO:0000313" key="7">
    <source>
        <dbReference type="Proteomes" id="UP000887566"/>
    </source>
</evidence>
<feature type="compositionally biased region" description="Low complexity" evidence="5">
    <location>
        <begin position="133"/>
        <end position="147"/>
    </location>
</feature>